<evidence type="ECO:0000256" key="1">
    <source>
        <dbReference type="SAM" id="MobiDB-lite"/>
    </source>
</evidence>
<evidence type="ECO:0000313" key="2">
    <source>
        <dbReference type="EMBL" id="KAK2081853.1"/>
    </source>
</evidence>
<gene>
    <name evidence="2" type="ORF">P7K49_039862</name>
</gene>
<feature type="non-terminal residue" evidence="2">
    <location>
        <position position="62"/>
    </location>
</feature>
<protein>
    <submittedName>
        <fullName evidence="2">Uncharacterized protein</fullName>
    </submittedName>
</protein>
<reference evidence="2 3" key="1">
    <citation type="submission" date="2023-05" db="EMBL/GenBank/DDBJ databases">
        <title>B98-5 Cell Line De Novo Hybrid Assembly: An Optical Mapping Approach.</title>
        <authorList>
            <person name="Kananen K."/>
            <person name="Auerbach J.A."/>
            <person name="Kautto E."/>
            <person name="Blachly J.S."/>
        </authorList>
    </citation>
    <scope>NUCLEOTIDE SEQUENCE [LARGE SCALE GENOMIC DNA]</scope>
    <source>
        <strain evidence="2">B95-8</strain>
        <tissue evidence="2">Cell line</tissue>
    </source>
</reference>
<feature type="region of interest" description="Disordered" evidence="1">
    <location>
        <begin position="1"/>
        <end position="40"/>
    </location>
</feature>
<comment type="caution">
    <text evidence="2">The sequence shown here is derived from an EMBL/GenBank/DDBJ whole genome shotgun (WGS) entry which is preliminary data.</text>
</comment>
<organism evidence="2 3">
    <name type="scientific">Saguinus oedipus</name>
    <name type="common">Cotton-top tamarin</name>
    <name type="synonym">Oedipomidas oedipus</name>
    <dbReference type="NCBI Taxonomy" id="9490"/>
    <lineage>
        <taxon>Eukaryota</taxon>
        <taxon>Metazoa</taxon>
        <taxon>Chordata</taxon>
        <taxon>Craniata</taxon>
        <taxon>Vertebrata</taxon>
        <taxon>Euteleostomi</taxon>
        <taxon>Mammalia</taxon>
        <taxon>Eutheria</taxon>
        <taxon>Euarchontoglires</taxon>
        <taxon>Primates</taxon>
        <taxon>Haplorrhini</taxon>
        <taxon>Platyrrhini</taxon>
        <taxon>Cebidae</taxon>
        <taxon>Callitrichinae</taxon>
        <taxon>Saguinus</taxon>
    </lineage>
</organism>
<dbReference type="EMBL" id="JASSZA010000052">
    <property type="protein sequence ID" value="KAK2081853.1"/>
    <property type="molecule type" value="Genomic_DNA"/>
</dbReference>
<sequence length="62" mass="6654">MLQAFPNPTRLQIFGGGESGAVPSGQNSSPEDADSWQSNQPFQVWASAIQTDGELHQHRSAS</sequence>
<dbReference type="Proteomes" id="UP001266305">
    <property type="component" value="Unassembled WGS sequence"/>
</dbReference>
<accession>A0ABQ9TAT9</accession>
<feature type="compositionally biased region" description="Polar residues" evidence="1">
    <location>
        <begin position="24"/>
        <end position="40"/>
    </location>
</feature>
<evidence type="ECO:0000313" key="3">
    <source>
        <dbReference type="Proteomes" id="UP001266305"/>
    </source>
</evidence>
<keyword evidence="3" id="KW-1185">Reference proteome</keyword>
<proteinExistence type="predicted"/>
<name>A0ABQ9TAT9_SAGOE</name>